<dbReference type="Proteomes" id="UP001198565">
    <property type="component" value="Unassembled WGS sequence"/>
</dbReference>
<reference evidence="2 3" key="1">
    <citation type="submission" date="2021-08" db="EMBL/GenBank/DDBJ databases">
        <title>Streptomyces sp. PTM05 isolated from lichen.</title>
        <authorList>
            <person name="Somphong A."/>
            <person name="Phongsopitanun W."/>
            <person name="Tanasupawat S."/>
        </authorList>
    </citation>
    <scope>NUCLEOTIDE SEQUENCE [LARGE SCALE GENOMIC DNA]</scope>
    <source>
        <strain evidence="2 3">Ptm05</strain>
    </source>
</reference>
<evidence type="ECO:0000313" key="2">
    <source>
        <dbReference type="EMBL" id="MBY8884720.1"/>
    </source>
</evidence>
<sequence>MERLAASVASHEGVTLEIHVFDRTGQFGAGGVHSPLQAPTSFLNRIAKHVSFGADDTNEGAGPVLPAGRRPNLYEWCRRKFAQTGDPRFDIEADSWPKRYLHGMALREQFARYVESLRALSRVTVELHHHEVIDMEDLVGPAGTAKALVITSLPLAEDEESAPQRTTVDQALLLTGHSYNDPMRSERTRHWAECANSTARSTYLPSAYPLQERLTAEAAGPGQVVGCAGTMLTGIDVVLHLTEGRGGRFERDSGGNLRYLPSGREPRSIVAFSESGLFAFARCPESSRPGVPQAKHRGVFLTIEAVDRLRRNFGSRPVRIGERMVRQLDYEQHLFPLMVAEMWLLYYATLFGPDFGRHLAQASRAAREDFLDRAAGCLSSDESVRMLTAPMSESVAEAVTALESLLGGRSQYAALCAEERAWSFEALVERYAEVVLGEEGRKDLEAALDSPSEVASVVAGLKSPTGHAVLPSGNLFSWERTLQPIADSEQTSAERYREAMVDFMATDHLWARQGNFMNPAKTAADGVWRGLRPVIVHAVNFGGLHAESHRKFLGTWLRQHNRLAYGPVPDVMERIRALIEHGILDVSPGPGARVATEGDGLAVVGPRTGVVRHVDVLVDARVPAFDASADIADLYPNLLRRGIVRKWCNPQPGGPGFEPGGLDLAEDFQVVRPDGSVDGRITVLGPAIEGQRFFQGGALKPDANHHAMRNILCWLHNFWGAADAGG</sequence>
<dbReference type="InterPro" id="IPR052189">
    <property type="entry name" value="L-asp_N-monooxygenase_NS-form"/>
</dbReference>
<dbReference type="Pfam" id="PF13454">
    <property type="entry name" value="NAD_binding_9"/>
    <property type="match status" value="1"/>
</dbReference>
<gene>
    <name evidence="2" type="ORF">K7472_07660</name>
</gene>
<dbReference type="PANTHER" id="PTHR40254">
    <property type="entry name" value="BLR0577 PROTEIN"/>
    <property type="match status" value="1"/>
</dbReference>
<accession>A0ABS7QNG1</accession>
<dbReference type="EMBL" id="JAINVZ010000004">
    <property type="protein sequence ID" value="MBY8884720.1"/>
    <property type="molecule type" value="Genomic_DNA"/>
</dbReference>
<evidence type="ECO:0000313" key="3">
    <source>
        <dbReference type="Proteomes" id="UP001198565"/>
    </source>
</evidence>
<evidence type="ECO:0000259" key="1">
    <source>
        <dbReference type="Pfam" id="PF13454"/>
    </source>
</evidence>
<proteinExistence type="predicted"/>
<feature type="domain" description="FAD-dependent urate hydroxylase HpyO/Asp monooxygenase CreE-like FAD/NAD(P)-binding" evidence="1">
    <location>
        <begin position="2"/>
        <end position="137"/>
    </location>
</feature>
<protein>
    <submittedName>
        <fullName evidence="2">FAD/NAD(P)-binding protein</fullName>
    </submittedName>
</protein>
<dbReference type="InterPro" id="IPR038732">
    <property type="entry name" value="HpyO/CreE_NAD-binding"/>
</dbReference>
<comment type="caution">
    <text evidence="2">The sequence shown here is derived from an EMBL/GenBank/DDBJ whole genome shotgun (WGS) entry which is preliminary data.</text>
</comment>
<name>A0ABS7QNG1_9ACTN</name>
<organism evidence="2 3">
    <name type="scientific">Streptantibioticus parmotrematis</name>
    <dbReference type="NCBI Taxonomy" id="2873249"/>
    <lineage>
        <taxon>Bacteria</taxon>
        <taxon>Bacillati</taxon>
        <taxon>Actinomycetota</taxon>
        <taxon>Actinomycetes</taxon>
        <taxon>Kitasatosporales</taxon>
        <taxon>Streptomycetaceae</taxon>
        <taxon>Streptantibioticus</taxon>
    </lineage>
</organism>
<keyword evidence="3" id="KW-1185">Reference proteome</keyword>
<dbReference type="PANTHER" id="PTHR40254:SF1">
    <property type="entry name" value="BLR0577 PROTEIN"/>
    <property type="match status" value="1"/>
</dbReference>